<evidence type="ECO:0000256" key="3">
    <source>
        <dbReference type="ARBA" id="ARBA00022884"/>
    </source>
</evidence>
<dbReference type="PROSITE" id="PS00632">
    <property type="entry name" value="RIBOSOMAL_S4"/>
    <property type="match status" value="1"/>
</dbReference>
<keyword evidence="2 6" id="KW-0699">rRNA-binding</keyword>
<dbReference type="GO" id="GO:0015935">
    <property type="term" value="C:small ribosomal subunit"/>
    <property type="evidence" value="ECO:0007669"/>
    <property type="project" value="TreeGrafter"/>
</dbReference>
<dbReference type="PANTHER" id="PTHR11831:SF4">
    <property type="entry name" value="SMALL RIBOSOMAL SUBUNIT PROTEIN US4M"/>
    <property type="match status" value="1"/>
</dbReference>
<dbReference type="Gene3D" id="3.10.290.10">
    <property type="entry name" value="RNA-binding S4 domain"/>
    <property type="match status" value="1"/>
</dbReference>
<evidence type="ECO:0000259" key="7">
    <source>
        <dbReference type="SMART" id="SM00363"/>
    </source>
</evidence>
<keyword evidence="3 6" id="KW-0694">RNA-binding</keyword>
<keyword evidence="8" id="KW-0496">Mitochondrion</keyword>
<dbReference type="SUPFAM" id="SSF55174">
    <property type="entry name" value="Alpha-L RNA-binding motif"/>
    <property type="match status" value="1"/>
</dbReference>
<dbReference type="InterPro" id="IPR036986">
    <property type="entry name" value="S4_RNA-bd_sf"/>
</dbReference>
<dbReference type="SMART" id="SM00363">
    <property type="entry name" value="S4"/>
    <property type="match status" value="1"/>
</dbReference>
<evidence type="ECO:0000256" key="2">
    <source>
        <dbReference type="ARBA" id="ARBA00022730"/>
    </source>
</evidence>
<feature type="domain" description="RNA-binding S4" evidence="7">
    <location>
        <begin position="145"/>
        <end position="212"/>
    </location>
</feature>
<dbReference type="GO" id="GO:0019843">
    <property type="term" value="F:rRNA binding"/>
    <property type="evidence" value="ECO:0007669"/>
    <property type="project" value="UniProtKB-KW"/>
</dbReference>
<organism evidence="8">
    <name type="scientific">Heterostelium pallidum</name>
    <name type="common">Cellular slime mold</name>
    <name type="synonym">Polysphondylium pallidum</name>
    <dbReference type="NCBI Taxonomy" id="13642"/>
    <lineage>
        <taxon>Eukaryota</taxon>
        <taxon>Amoebozoa</taxon>
        <taxon>Evosea</taxon>
        <taxon>Eumycetozoa</taxon>
        <taxon>Dictyostelia</taxon>
        <taxon>Acytosteliales</taxon>
        <taxon>Acytosteliaceae</taxon>
        <taxon>Heterostelium</taxon>
    </lineage>
</organism>
<sequence length="268" mass="33265">MRIRQVLQKFNKRYVIDINGKFSRMSRFTKTSLNMISNQNFLLRREIFQIFKKIKGKKKYSYEYKKLYRILKQIKQNHWRIRQTKITLKKVNLKNMNRVYYRKFSIYRKFRYYYKNLKIRQIKNIYSQLKRNKKKVKIFMEILECRLDSILVRSNFFQTMYSARHFIKYNHISVNGILINKINYNTNIGDLIGLNKNDIKLKIKKILKKLVRKHKFISTSPAFLETDYRLLLTTLIYKPRKEEIKYLFTLKSLITYFFFIWNRFSRRK</sequence>
<dbReference type="InterPro" id="IPR018079">
    <property type="entry name" value="Ribosomal_uS4_CS"/>
</dbReference>
<gene>
    <name evidence="8" type="primary">rps4</name>
</gene>
<reference evidence="8" key="1">
    <citation type="journal article" date="2008" name="Mol. Biol. Evol.">
        <title>Mitochondrial genome evolution in the social amoebae.</title>
        <authorList>
            <person name="Heidel A.J."/>
            <person name="Gloeckner G."/>
        </authorList>
    </citation>
    <scope>NUCLEOTIDE SEQUENCE</scope>
    <source>
        <strain evidence="8">PN500</strain>
    </source>
</reference>
<name>B2XX60_HETPA</name>
<dbReference type="InterPro" id="IPR002942">
    <property type="entry name" value="S4_RNA-bd"/>
</dbReference>
<dbReference type="GO" id="GO:0003735">
    <property type="term" value="F:structural constituent of ribosome"/>
    <property type="evidence" value="ECO:0007669"/>
    <property type="project" value="TreeGrafter"/>
</dbReference>
<dbReference type="CDD" id="cd00165">
    <property type="entry name" value="S4"/>
    <property type="match status" value="1"/>
</dbReference>
<evidence type="ECO:0000256" key="5">
    <source>
        <dbReference type="ARBA" id="ARBA00023274"/>
    </source>
</evidence>
<evidence type="ECO:0000256" key="4">
    <source>
        <dbReference type="ARBA" id="ARBA00022980"/>
    </source>
</evidence>
<dbReference type="Gene3D" id="1.10.1050.10">
    <property type="entry name" value="Ribosomal Protein S4 Delta 41, Chain A, domain 1"/>
    <property type="match status" value="1"/>
</dbReference>
<dbReference type="PANTHER" id="PTHR11831">
    <property type="entry name" value="30S 40S RIBOSOMAL PROTEIN"/>
    <property type="match status" value="1"/>
</dbReference>
<comment type="similarity">
    <text evidence="1">Belongs to the universal ribosomal protein uS4 family.</text>
</comment>
<dbReference type="Pfam" id="PF01479">
    <property type="entry name" value="S4"/>
    <property type="match status" value="1"/>
</dbReference>
<keyword evidence="5" id="KW-0687">Ribonucleoprotein</keyword>
<geneLocation type="mitochondrion" evidence="8"/>
<dbReference type="PROSITE" id="PS50889">
    <property type="entry name" value="S4"/>
    <property type="match status" value="1"/>
</dbReference>
<evidence type="ECO:0000313" key="8">
    <source>
        <dbReference type="EMBL" id="ABX45182.1"/>
    </source>
</evidence>
<dbReference type="GO" id="GO:0042274">
    <property type="term" value="P:ribosomal small subunit biogenesis"/>
    <property type="evidence" value="ECO:0007669"/>
    <property type="project" value="TreeGrafter"/>
</dbReference>
<proteinExistence type="inferred from homology"/>
<accession>B2XX60</accession>
<evidence type="ECO:0000256" key="1">
    <source>
        <dbReference type="ARBA" id="ARBA00007465"/>
    </source>
</evidence>
<dbReference type="EMBL" id="EU275726">
    <property type="protein sequence ID" value="ABX45182.1"/>
    <property type="molecule type" value="Genomic_DNA"/>
</dbReference>
<dbReference type="InterPro" id="IPR022801">
    <property type="entry name" value="Ribosomal_uS4"/>
</dbReference>
<keyword evidence="4 8" id="KW-0689">Ribosomal protein</keyword>
<dbReference type="AlphaFoldDB" id="B2XX60"/>
<evidence type="ECO:0000256" key="6">
    <source>
        <dbReference type="PROSITE-ProRule" id="PRU00182"/>
    </source>
</evidence>
<protein>
    <submittedName>
        <fullName evidence="8">Ribosomal protein S4</fullName>
    </submittedName>
</protein>